<feature type="coiled-coil region" evidence="1">
    <location>
        <begin position="152"/>
        <end position="231"/>
    </location>
</feature>
<dbReference type="AlphaFoldDB" id="A0A5B0WVB5"/>
<dbReference type="SUPFAM" id="SSF51261">
    <property type="entry name" value="Duplicated hybrid motif"/>
    <property type="match status" value="1"/>
</dbReference>
<evidence type="ECO:0000313" key="3">
    <source>
        <dbReference type="EMBL" id="KAA1190388.1"/>
    </source>
</evidence>
<dbReference type="PANTHER" id="PTHR21666">
    <property type="entry name" value="PEPTIDASE-RELATED"/>
    <property type="match status" value="1"/>
</dbReference>
<sequence>MAGLAPLPAQAQSDEEKARAELAELKADIARINREITTASKRRDSLQAQLRQAEVETARIARDIDRARKASTNQRVELKKLESERARLESERDEQQARIAVELRTAWQMGQQGQLRVLLNQESPDTVARVMAYYRYFFRARNEMLAEFRETLDKLARNQERIAVTLRELEEREQSLAAKQQKLVTAQRQRQLAVARLSESIKGKDAELKKLQADQKELQELLDAIREAVVNLQVPDNVQPFKAARGDMPWPVPGRASARFGNPRNQGKMRWQGVTIPAAAGTPVKAIHHGRVVYADWLRGMGLLLIIDHGEGYMSLYAHNESLVREVGEWVTAGTQIATVGDTGGQTRPALYFEVREKGKPVNPAKWCRR</sequence>
<dbReference type="RefSeq" id="WP_149611545.1">
    <property type="nucleotide sequence ID" value="NZ_VTUX01000005.1"/>
</dbReference>
<dbReference type="InterPro" id="IPR011055">
    <property type="entry name" value="Dup_hybrid_motif"/>
</dbReference>
<keyword evidence="1" id="KW-0175">Coiled coil</keyword>
<feature type="coiled-coil region" evidence="1">
    <location>
        <begin position="15"/>
        <end position="105"/>
    </location>
</feature>
<organism evidence="3 4">
    <name type="scientific">Pseudohalioglobus sediminis</name>
    <dbReference type="NCBI Taxonomy" id="2606449"/>
    <lineage>
        <taxon>Bacteria</taxon>
        <taxon>Pseudomonadati</taxon>
        <taxon>Pseudomonadota</taxon>
        <taxon>Gammaproteobacteria</taxon>
        <taxon>Cellvibrionales</taxon>
        <taxon>Halieaceae</taxon>
        <taxon>Pseudohalioglobus</taxon>
    </lineage>
</organism>
<accession>A0A5B0WVB5</accession>
<dbReference type="InterPro" id="IPR016047">
    <property type="entry name" value="M23ase_b-sheet_dom"/>
</dbReference>
<gene>
    <name evidence="3" type="ORF">F0M18_11255</name>
</gene>
<keyword evidence="4" id="KW-1185">Reference proteome</keyword>
<dbReference type="PANTHER" id="PTHR21666:SF270">
    <property type="entry name" value="MUREIN HYDROLASE ACTIVATOR ENVC"/>
    <property type="match status" value="1"/>
</dbReference>
<dbReference type="GO" id="GO:0004222">
    <property type="term" value="F:metalloendopeptidase activity"/>
    <property type="evidence" value="ECO:0007669"/>
    <property type="project" value="TreeGrafter"/>
</dbReference>
<dbReference type="CDD" id="cd12797">
    <property type="entry name" value="M23_peptidase"/>
    <property type="match status" value="1"/>
</dbReference>
<dbReference type="Pfam" id="PF01551">
    <property type="entry name" value="Peptidase_M23"/>
    <property type="match status" value="1"/>
</dbReference>
<evidence type="ECO:0000313" key="4">
    <source>
        <dbReference type="Proteomes" id="UP000323708"/>
    </source>
</evidence>
<proteinExistence type="predicted"/>
<protein>
    <submittedName>
        <fullName evidence="3">Peptidoglycan DD-metalloendopeptidase family protein</fullName>
    </submittedName>
</protein>
<comment type="caution">
    <text evidence="3">The sequence shown here is derived from an EMBL/GenBank/DDBJ whole genome shotgun (WGS) entry which is preliminary data.</text>
</comment>
<dbReference type="Gene3D" id="2.70.70.10">
    <property type="entry name" value="Glucose Permease (Domain IIA)"/>
    <property type="match status" value="1"/>
</dbReference>
<evidence type="ECO:0000259" key="2">
    <source>
        <dbReference type="Pfam" id="PF01551"/>
    </source>
</evidence>
<evidence type="ECO:0000256" key="1">
    <source>
        <dbReference type="SAM" id="Coils"/>
    </source>
</evidence>
<name>A0A5B0WVB5_9GAMM</name>
<dbReference type="Gene3D" id="6.10.250.3150">
    <property type="match status" value="1"/>
</dbReference>
<dbReference type="InterPro" id="IPR050570">
    <property type="entry name" value="Cell_wall_metabolism_enzyme"/>
</dbReference>
<reference evidence="3 4" key="1">
    <citation type="submission" date="2019-09" db="EMBL/GenBank/DDBJ databases">
        <authorList>
            <person name="Chen X.-Y."/>
        </authorList>
    </citation>
    <scope>NUCLEOTIDE SEQUENCE [LARGE SCALE GENOMIC DNA]</scope>
    <source>
        <strain evidence="3 4">NY5</strain>
    </source>
</reference>
<dbReference type="EMBL" id="VTUX01000005">
    <property type="protein sequence ID" value="KAA1190388.1"/>
    <property type="molecule type" value="Genomic_DNA"/>
</dbReference>
<dbReference type="FunFam" id="2.70.70.10:FF:000003">
    <property type="entry name" value="Murein hydrolase activator EnvC"/>
    <property type="match status" value="1"/>
</dbReference>
<dbReference type="Proteomes" id="UP000323708">
    <property type="component" value="Unassembled WGS sequence"/>
</dbReference>
<feature type="domain" description="M23ase beta-sheet core" evidence="2">
    <location>
        <begin position="271"/>
        <end position="364"/>
    </location>
</feature>